<evidence type="ECO:0000256" key="3">
    <source>
        <dbReference type="ARBA" id="ARBA00023186"/>
    </source>
</evidence>
<reference evidence="4" key="1">
    <citation type="submission" date="2021-01" db="EMBL/GenBank/DDBJ databases">
        <authorList>
            <person name="Corre E."/>
            <person name="Pelletier E."/>
            <person name="Niang G."/>
            <person name="Scheremetjew M."/>
            <person name="Finn R."/>
            <person name="Kale V."/>
            <person name="Holt S."/>
            <person name="Cochrane G."/>
            <person name="Meng A."/>
            <person name="Brown T."/>
            <person name="Cohen L."/>
        </authorList>
    </citation>
    <scope>NUCLEOTIDE SEQUENCE</scope>
    <source>
        <strain evidence="4">SL-175</strain>
    </source>
</reference>
<protein>
    <recommendedName>
        <fullName evidence="5">P53 and DNA damage-regulated protein 1</fullName>
    </recommendedName>
</protein>
<evidence type="ECO:0000313" key="4">
    <source>
        <dbReference type="EMBL" id="CAD8698191.1"/>
    </source>
</evidence>
<dbReference type="GO" id="GO:0005737">
    <property type="term" value="C:cytoplasm"/>
    <property type="evidence" value="ECO:0007669"/>
    <property type="project" value="UniProtKB-SubCell"/>
</dbReference>
<keyword evidence="2" id="KW-0963">Cytoplasm</keyword>
<keyword evidence="3" id="KW-0143">Chaperone</keyword>
<accession>A0A7S0S7U7</accession>
<dbReference type="PANTHER" id="PTHR21162:SF0">
    <property type="entry name" value="P53 AND DNA DAMAGE-REGULATED PROTEIN 1"/>
    <property type="match status" value="1"/>
</dbReference>
<proteinExistence type="predicted"/>
<dbReference type="PANTHER" id="PTHR21162">
    <property type="entry name" value="P53 AND DNA DAMAGE-REGULATED PROTEIN"/>
    <property type="match status" value="1"/>
</dbReference>
<sequence>MEKLKQGIQEVEVAADAFKLAKAKGIDLDRRRQGNRECLAALRRQDKGVKDRSPGDEKPPANAFVFSPGQVIVRMPREAAKALVEKDQEAVEGKIRANEQALKQALRDLSDKGGVPDTVGAGLLNAFVNLKDNTNTKREVDSDDDDQ</sequence>
<gene>
    <name evidence="4" type="ORF">MANT1106_LOCUS872</name>
</gene>
<evidence type="ECO:0000256" key="1">
    <source>
        <dbReference type="ARBA" id="ARBA00004496"/>
    </source>
</evidence>
<dbReference type="InterPro" id="IPR030482">
    <property type="entry name" value="PDRG1"/>
</dbReference>
<comment type="subcellular location">
    <subcellularLocation>
        <location evidence="1">Cytoplasm</location>
    </subcellularLocation>
</comment>
<evidence type="ECO:0000256" key="2">
    <source>
        <dbReference type="ARBA" id="ARBA00022490"/>
    </source>
</evidence>
<name>A0A7S0S7U7_9CHLO</name>
<dbReference type="AlphaFoldDB" id="A0A7S0S7U7"/>
<organism evidence="4">
    <name type="scientific">Mantoniella antarctica</name>
    <dbReference type="NCBI Taxonomy" id="81844"/>
    <lineage>
        <taxon>Eukaryota</taxon>
        <taxon>Viridiplantae</taxon>
        <taxon>Chlorophyta</taxon>
        <taxon>Mamiellophyceae</taxon>
        <taxon>Mamiellales</taxon>
        <taxon>Mamiellaceae</taxon>
        <taxon>Mantoniella</taxon>
    </lineage>
</organism>
<dbReference type="EMBL" id="HBFC01001681">
    <property type="protein sequence ID" value="CAD8698191.1"/>
    <property type="molecule type" value="Transcribed_RNA"/>
</dbReference>
<evidence type="ECO:0008006" key="5">
    <source>
        <dbReference type="Google" id="ProtNLM"/>
    </source>
</evidence>